<sequence length="88" mass="9137">MACGGRFDATRFGDGVTFRDASFLSGGFEGAANFGRARFGGAASFDGAWLSQPPQVDQAGAAADGGHAWPAGTTVRRLDDDWLLLVGR</sequence>
<keyword evidence="2" id="KW-1185">Reference proteome</keyword>
<dbReference type="EMBL" id="QGKR01000104">
    <property type="protein sequence ID" value="PWR12448.1"/>
    <property type="molecule type" value="Genomic_DNA"/>
</dbReference>
<accession>A0A317DCD6</accession>
<evidence type="ECO:0008006" key="3">
    <source>
        <dbReference type="Google" id="ProtNLM"/>
    </source>
</evidence>
<proteinExistence type="predicted"/>
<evidence type="ECO:0000313" key="1">
    <source>
        <dbReference type="EMBL" id="PWR12448.1"/>
    </source>
</evidence>
<reference evidence="1 2" key="1">
    <citation type="submission" date="2018-05" db="EMBL/GenBank/DDBJ databases">
        <title>Micromonospora atacamensis sp. nov., a novel actinobacteria isolated from high altitude Atacama Desert soil.</title>
        <authorList>
            <person name="Carro L."/>
            <person name="Golinska P."/>
            <person name="Klenk H.-P."/>
            <person name="Goodfellow M."/>
        </authorList>
    </citation>
    <scope>NUCLEOTIDE SEQUENCE [LARGE SCALE GENOMIC DNA]</scope>
    <source>
        <strain evidence="1 2">5R2A7</strain>
    </source>
</reference>
<evidence type="ECO:0000313" key="2">
    <source>
        <dbReference type="Proteomes" id="UP000245410"/>
    </source>
</evidence>
<protein>
    <recommendedName>
        <fullName evidence="3">Pentapeptide repeat-containing protein</fullName>
    </recommendedName>
</protein>
<dbReference type="RefSeq" id="WP_109815936.1">
    <property type="nucleotide sequence ID" value="NZ_QGKR01000104.1"/>
</dbReference>
<dbReference type="Proteomes" id="UP000245410">
    <property type="component" value="Unassembled WGS sequence"/>
</dbReference>
<dbReference type="AlphaFoldDB" id="A0A317DCD6"/>
<comment type="caution">
    <text evidence="1">The sequence shown here is derived from an EMBL/GenBank/DDBJ whole genome shotgun (WGS) entry which is preliminary data.</text>
</comment>
<organism evidence="1 2">
    <name type="scientific">Micromonospora acroterricola</name>
    <dbReference type="NCBI Taxonomy" id="2202421"/>
    <lineage>
        <taxon>Bacteria</taxon>
        <taxon>Bacillati</taxon>
        <taxon>Actinomycetota</taxon>
        <taxon>Actinomycetes</taxon>
        <taxon>Micromonosporales</taxon>
        <taxon>Micromonosporaceae</taxon>
        <taxon>Micromonospora</taxon>
    </lineage>
</organism>
<gene>
    <name evidence="1" type="ORF">DKT68_03200</name>
</gene>
<name>A0A317DCD6_9ACTN</name>